<keyword evidence="8" id="KW-0408">Iron</keyword>
<dbReference type="PROSITE" id="PS51918">
    <property type="entry name" value="RADICAL_SAM"/>
    <property type="match status" value="1"/>
</dbReference>
<evidence type="ECO:0000256" key="8">
    <source>
        <dbReference type="ARBA" id="ARBA00023004"/>
    </source>
</evidence>
<dbReference type="NCBIfam" id="TIGR00238">
    <property type="entry name" value="KamA family radical SAM protein"/>
    <property type="match status" value="1"/>
</dbReference>
<dbReference type="CDD" id="cd01335">
    <property type="entry name" value="Radical_SAM"/>
    <property type="match status" value="1"/>
</dbReference>
<feature type="binding site" evidence="11">
    <location>
        <position position="110"/>
    </location>
    <ligand>
        <name>[4Fe-4S] cluster</name>
        <dbReference type="ChEBI" id="CHEBI:49883"/>
        <note>4Fe-4S-S-AdoMet</note>
    </ligand>
</feature>
<evidence type="ECO:0000313" key="14">
    <source>
        <dbReference type="EMBL" id="ABQ26337.1"/>
    </source>
</evidence>
<dbReference type="Gene3D" id="3.20.20.70">
    <property type="entry name" value="Aldolase class I"/>
    <property type="match status" value="1"/>
</dbReference>
<feature type="modified residue" description="N6-(pyridoxal phosphate)lysine" evidence="12">
    <location>
        <position position="315"/>
    </location>
</feature>
<keyword evidence="5" id="KW-0949">S-adenosyl-L-methionine</keyword>
<dbReference type="Pfam" id="PF04055">
    <property type="entry name" value="Radical_SAM"/>
    <property type="match status" value="1"/>
</dbReference>
<dbReference type="SFLD" id="SFLDG01070">
    <property type="entry name" value="PLP-dependent"/>
    <property type="match status" value="1"/>
</dbReference>
<evidence type="ECO:0000256" key="7">
    <source>
        <dbReference type="ARBA" id="ARBA00022898"/>
    </source>
</evidence>
<dbReference type="EMBL" id="CP000698">
    <property type="protein sequence ID" value="ABQ26337.1"/>
    <property type="molecule type" value="Genomic_DNA"/>
</dbReference>
<dbReference type="InterPro" id="IPR025895">
    <property type="entry name" value="LAM_C_dom"/>
</dbReference>
<dbReference type="SFLD" id="SFLDS00029">
    <property type="entry name" value="Radical_SAM"/>
    <property type="match status" value="1"/>
</dbReference>
<dbReference type="InterPro" id="IPR058240">
    <property type="entry name" value="rSAM_sf"/>
</dbReference>
<keyword evidence="15" id="KW-1185">Reference proteome</keyword>
<evidence type="ECO:0000256" key="5">
    <source>
        <dbReference type="ARBA" id="ARBA00022691"/>
    </source>
</evidence>
<evidence type="ECO:0000256" key="6">
    <source>
        <dbReference type="ARBA" id="ARBA00022723"/>
    </source>
</evidence>
<keyword evidence="10 14" id="KW-0413">Isomerase</keyword>
<evidence type="ECO:0000256" key="4">
    <source>
        <dbReference type="ARBA" id="ARBA00022485"/>
    </source>
</evidence>
<keyword evidence="6 11" id="KW-0479">Metal-binding</keyword>
<protein>
    <submittedName>
        <fullName evidence="14">L-lysine 2,3-aminomutase</fullName>
        <ecNumber evidence="14">5.4.3.2</ecNumber>
    </submittedName>
</protein>
<evidence type="ECO:0000256" key="10">
    <source>
        <dbReference type="ARBA" id="ARBA00023235"/>
    </source>
</evidence>
<comment type="cofactor">
    <cofactor evidence="2">
        <name>[4Fe-4S] cluster</name>
        <dbReference type="ChEBI" id="CHEBI:49883"/>
    </cofactor>
</comment>
<dbReference type="InterPro" id="IPR013785">
    <property type="entry name" value="Aldolase_TIM"/>
</dbReference>
<dbReference type="InterPro" id="IPR007197">
    <property type="entry name" value="rSAM"/>
</dbReference>
<evidence type="ECO:0000256" key="1">
    <source>
        <dbReference type="ARBA" id="ARBA00001933"/>
    </source>
</evidence>
<accession>A5G3G9</accession>
<evidence type="ECO:0000256" key="2">
    <source>
        <dbReference type="ARBA" id="ARBA00001966"/>
    </source>
</evidence>
<keyword evidence="4 11" id="KW-0004">4Fe-4S</keyword>
<reference evidence="14 15" key="1">
    <citation type="submission" date="2007-05" db="EMBL/GenBank/DDBJ databases">
        <title>Complete sequence of Geobacter uraniireducens Rf4.</title>
        <authorList>
            <consortium name="US DOE Joint Genome Institute"/>
            <person name="Copeland A."/>
            <person name="Lucas S."/>
            <person name="Lapidus A."/>
            <person name="Barry K."/>
            <person name="Detter J.C."/>
            <person name="Glavina del Rio T."/>
            <person name="Hammon N."/>
            <person name="Israni S."/>
            <person name="Dalin E."/>
            <person name="Tice H."/>
            <person name="Pitluck S."/>
            <person name="Chertkov O."/>
            <person name="Brettin T."/>
            <person name="Bruce D."/>
            <person name="Han C."/>
            <person name="Schmutz J."/>
            <person name="Larimer F."/>
            <person name="Land M."/>
            <person name="Hauser L."/>
            <person name="Kyrpides N."/>
            <person name="Mikhailova N."/>
            <person name="Shelobolina E."/>
            <person name="Aklujkar M."/>
            <person name="Lovley D."/>
            <person name="Richardson P."/>
        </authorList>
    </citation>
    <scope>NUCLEOTIDE SEQUENCE [LARGE SCALE GENOMIC DNA]</scope>
    <source>
        <strain evidence="15">ATCC BAA-1134 / JCM 13001 / Rf4</strain>
    </source>
</reference>
<dbReference type="GO" id="GO:0050066">
    <property type="term" value="F:L-lysine 2,3-aminomutase activity"/>
    <property type="evidence" value="ECO:0007669"/>
    <property type="project" value="UniProtKB-EC"/>
</dbReference>
<dbReference type="PIRSF" id="PIRSF004911">
    <property type="entry name" value="DUF160"/>
    <property type="match status" value="1"/>
</dbReference>
<comment type="cofactor">
    <cofactor evidence="1 12">
        <name>pyridoxal 5'-phosphate</name>
        <dbReference type="ChEBI" id="CHEBI:597326"/>
    </cofactor>
</comment>
<dbReference type="OrthoDB" id="9768064at2"/>
<evidence type="ECO:0000256" key="12">
    <source>
        <dbReference type="PIRSR" id="PIRSR603739-50"/>
    </source>
</evidence>
<dbReference type="STRING" id="351605.Gura_2149"/>
<sequence>MGKWQNILAASITSPEQLARRFGIDAEPLLRVVQRYPMRITPYYLNLINEPGDPLWRQCVPDARELEDDLQQEDPLREEILSPVPGLIHRYPDRVVWLVSSTCAVYCRFCMRKRQVGCVGAVTGKVQISAALDYIASRPEIRDVILSGGDPLLLDDDALEEILARLRQIPHLEIIRIGSRVPVTLPERITTRLCRMLKRYHPLYINTHFNHPLEITAESATACARLADAGIPLGNQTVLLKGVNDNPGVMKRLMQLLLKIRVKPYYIHQMDLVKGTGHFRTRVEQGLEIMESLRGHTSGMASPYYVIDLEGGKGKVPLLPDYVKRVGGNVLLVRNYRGEMVEYGDVD</sequence>
<dbReference type="InterPro" id="IPR003739">
    <property type="entry name" value="Lys_aminomutase/Glu_NH3_mut"/>
</dbReference>
<dbReference type="PANTHER" id="PTHR30538:SF1">
    <property type="entry name" value="L-LYSINE 2,3-AMINOMUTASE"/>
    <property type="match status" value="1"/>
</dbReference>
<evidence type="ECO:0000313" key="15">
    <source>
        <dbReference type="Proteomes" id="UP000006695"/>
    </source>
</evidence>
<comment type="similarity">
    <text evidence="3">Belongs to the radical SAM superfamily. KamA family.</text>
</comment>
<dbReference type="SUPFAM" id="SSF102114">
    <property type="entry name" value="Radical SAM enzymes"/>
    <property type="match status" value="1"/>
</dbReference>
<dbReference type="KEGG" id="gur:Gura_2149"/>
<keyword evidence="7 12" id="KW-0663">Pyridoxal phosphate</keyword>
<organism evidence="14 15">
    <name type="scientific">Geotalea uraniireducens (strain Rf4)</name>
    <name type="common">Geobacter uraniireducens</name>
    <dbReference type="NCBI Taxonomy" id="351605"/>
    <lineage>
        <taxon>Bacteria</taxon>
        <taxon>Pseudomonadati</taxon>
        <taxon>Thermodesulfobacteriota</taxon>
        <taxon>Desulfuromonadia</taxon>
        <taxon>Geobacterales</taxon>
        <taxon>Geobacteraceae</taxon>
        <taxon>Geotalea</taxon>
    </lineage>
</organism>
<dbReference type="EC" id="5.4.3.2" evidence="14"/>
<keyword evidence="9 11" id="KW-0411">Iron-sulfur</keyword>
<evidence type="ECO:0000256" key="3">
    <source>
        <dbReference type="ARBA" id="ARBA00008703"/>
    </source>
</evidence>
<dbReference type="Proteomes" id="UP000006695">
    <property type="component" value="Chromosome"/>
</dbReference>
<evidence type="ECO:0000256" key="9">
    <source>
        <dbReference type="ARBA" id="ARBA00023014"/>
    </source>
</evidence>
<evidence type="ECO:0000256" key="11">
    <source>
        <dbReference type="PIRSR" id="PIRSR004911-1"/>
    </source>
</evidence>
<feature type="domain" description="Radical SAM core" evidence="13">
    <location>
        <begin position="89"/>
        <end position="308"/>
    </location>
</feature>
<dbReference type="GO" id="GO:0046872">
    <property type="term" value="F:metal ion binding"/>
    <property type="evidence" value="ECO:0007669"/>
    <property type="project" value="UniProtKB-KW"/>
</dbReference>
<dbReference type="RefSeq" id="WP_011939038.1">
    <property type="nucleotide sequence ID" value="NC_009483.1"/>
</dbReference>
<proteinExistence type="inferred from homology"/>
<dbReference type="AlphaFoldDB" id="A5G3G9"/>
<dbReference type="PANTHER" id="PTHR30538">
    <property type="entry name" value="LYSINE 2,3-AMINOMUTASE-RELATED"/>
    <property type="match status" value="1"/>
</dbReference>
<evidence type="ECO:0000259" key="13">
    <source>
        <dbReference type="PROSITE" id="PS51918"/>
    </source>
</evidence>
<feature type="binding site" evidence="11">
    <location>
        <position position="107"/>
    </location>
    <ligand>
        <name>[4Fe-4S] cluster</name>
        <dbReference type="ChEBI" id="CHEBI:49883"/>
        <note>4Fe-4S-S-AdoMet</note>
    </ligand>
</feature>
<dbReference type="GO" id="GO:0051539">
    <property type="term" value="F:4 iron, 4 sulfur cluster binding"/>
    <property type="evidence" value="ECO:0007669"/>
    <property type="project" value="UniProtKB-KW"/>
</dbReference>
<gene>
    <name evidence="14" type="ordered locus">Gura_2149</name>
</gene>
<name>A5G3G9_GEOUR</name>
<dbReference type="Pfam" id="PF12544">
    <property type="entry name" value="LAM_C"/>
    <property type="match status" value="1"/>
</dbReference>
<feature type="binding site" evidence="11">
    <location>
        <position position="103"/>
    </location>
    <ligand>
        <name>[4Fe-4S] cluster</name>
        <dbReference type="ChEBI" id="CHEBI:49883"/>
        <note>4Fe-4S-S-AdoMet</note>
    </ligand>
</feature>
<dbReference type="HOGENOM" id="CLU_032161_0_1_7"/>